<sequence>MVSDSIERRVTVADVAAEAGVSRATVSKVLNGRSDVAPATRVQIEAVLVTRGYVPTKRTKRPVVAVRRGGLMEMLFNDPSTPWAAEMIRGAEEAARSARVGIVVSVLDQARGQQWLEDIADRSPRGIILALSELTAADHKRIEKLGVPAILVDPVGDSDTGIPSIGAGNWGGGMAATQHLIDLGHRRIGMITGPMRFLCSQARLAGYRATLERAGITADDTLVEHGDFHYSSGHKLALALLDRPEPPTAIFAANDEQALGVYAAVQQRGLRVPDDLSVVGFDDVPMSQWVTPPLTTVRQPIAELAALAVRTLLAHQDGTEMPEGRLELSTKLVVRGSTAQLARRRTR</sequence>
<dbReference type="Pfam" id="PF00356">
    <property type="entry name" value="LacI"/>
    <property type="match status" value="1"/>
</dbReference>
<organism evidence="6 7">
    <name type="scientific">Acrocarpospora phusangensis</name>
    <dbReference type="NCBI Taxonomy" id="1070424"/>
    <lineage>
        <taxon>Bacteria</taxon>
        <taxon>Bacillati</taxon>
        <taxon>Actinomycetota</taxon>
        <taxon>Actinomycetes</taxon>
        <taxon>Streptosporangiales</taxon>
        <taxon>Streptosporangiaceae</taxon>
        <taxon>Acrocarpospora</taxon>
    </lineage>
</organism>
<dbReference type="Proteomes" id="UP000640052">
    <property type="component" value="Unassembled WGS sequence"/>
</dbReference>
<evidence type="ECO:0000256" key="2">
    <source>
        <dbReference type="ARBA" id="ARBA00023125"/>
    </source>
</evidence>
<dbReference type="GO" id="GO:0000976">
    <property type="term" value="F:transcription cis-regulatory region binding"/>
    <property type="evidence" value="ECO:0007669"/>
    <property type="project" value="TreeGrafter"/>
</dbReference>
<dbReference type="SMART" id="SM00354">
    <property type="entry name" value="HTH_LACI"/>
    <property type="match status" value="1"/>
</dbReference>
<dbReference type="Gene3D" id="1.10.260.40">
    <property type="entry name" value="lambda repressor-like DNA-binding domains"/>
    <property type="match status" value="1"/>
</dbReference>
<gene>
    <name evidence="6" type="ORF">Aph01nite_00590</name>
</gene>
<protein>
    <submittedName>
        <fullName evidence="6">LacI family transcriptional regulator</fullName>
    </submittedName>
</protein>
<evidence type="ECO:0000256" key="1">
    <source>
        <dbReference type="ARBA" id="ARBA00023015"/>
    </source>
</evidence>
<dbReference type="InterPro" id="IPR001387">
    <property type="entry name" value="Cro/C1-type_HTH"/>
</dbReference>
<dbReference type="SUPFAM" id="SSF53822">
    <property type="entry name" value="Periplasmic binding protein-like I"/>
    <property type="match status" value="1"/>
</dbReference>
<dbReference type="InterPro" id="IPR000843">
    <property type="entry name" value="HTH_LacI"/>
</dbReference>
<dbReference type="InterPro" id="IPR028082">
    <property type="entry name" value="Peripla_BP_I"/>
</dbReference>
<comment type="caution">
    <text evidence="6">The sequence shown here is derived from an EMBL/GenBank/DDBJ whole genome shotgun (WGS) entry which is preliminary data.</text>
</comment>
<dbReference type="EMBL" id="BOOA01000001">
    <property type="protein sequence ID" value="GIH21749.1"/>
    <property type="molecule type" value="Genomic_DNA"/>
</dbReference>
<evidence type="ECO:0000313" key="6">
    <source>
        <dbReference type="EMBL" id="GIH21749.1"/>
    </source>
</evidence>
<keyword evidence="2" id="KW-0238">DNA-binding</keyword>
<dbReference type="PROSITE" id="PS50932">
    <property type="entry name" value="HTH_LACI_2"/>
    <property type="match status" value="1"/>
</dbReference>
<dbReference type="AlphaFoldDB" id="A0A919Q3P6"/>
<dbReference type="GO" id="GO:0003700">
    <property type="term" value="F:DNA-binding transcription factor activity"/>
    <property type="evidence" value="ECO:0007669"/>
    <property type="project" value="TreeGrafter"/>
</dbReference>
<dbReference type="Pfam" id="PF13377">
    <property type="entry name" value="Peripla_BP_3"/>
    <property type="match status" value="1"/>
</dbReference>
<dbReference type="InterPro" id="IPR046335">
    <property type="entry name" value="LacI/GalR-like_sensor"/>
</dbReference>
<dbReference type="Gene3D" id="3.40.50.2300">
    <property type="match status" value="2"/>
</dbReference>
<keyword evidence="7" id="KW-1185">Reference proteome</keyword>
<evidence type="ECO:0000259" key="4">
    <source>
        <dbReference type="PROSITE" id="PS50932"/>
    </source>
</evidence>
<dbReference type="CDD" id="cd06296">
    <property type="entry name" value="PBP1_CatR-like"/>
    <property type="match status" value="1"/>
</dbReference>
<keyword evidence="1" id="KW-0805">Transcription regulation</keyword>
<name>A0A919Q3P6_9ACTN</name>
<feature type="domain" description="HTH cro/C1-type" evidence="5">
    <location>
        <begin position="7"/>
        <end position="54"/>
    </location>
</feature>
<dbReference type="PANTHER" id="PTHR30146:SF153">
    <property type="entry name" value="LACTOSE OPERON REPRESSOR"/>
    <property type="match status" value="1"/>
</dbReference>
<dbReference type="InterPro" id="IPR010982">
    <property type="entry name" value="Lambda_DNA-bd_dom_sf"/>
</dbReference>
<keyword evidence="3" id="KW-0804">Transcription</keyword>
<accession>A0A919Q3P6</accession>
<proteinExistence type="predicted"/>
<dbReference type="PRINTS" id="PR00036">
    <property type="entry name" value="HTHLACI"/>
</dbReference>
<dbReference type="PANTHER" id="PTHR30146">
    <property type="entry name" value="LACI-RELATED TRANSCRIPTIONAL REPRESSOR"/>
    <property type="match status" value="1"/>
</dbReference>
<reference evidence="6" key="1">
    <citation type="submission" date="2021-01" db="EMBL/GenBank/DDBJ databases">
        <title>Whole genome shotgun sequence of Acrocarpospora phusangensis NBRC 108782.</title>
        <authorList>
            <person name="Komaki H."/>
            <person name="Tamura T."/>
        </authorList>
    </citation>
    <scope>NUCLEOTIDE SEQUENCE</scope>
    <source>
        <strain evidence="6">NBRC 108782</strain>
    </source>
</reference>
<evidence type="ECO:0000313" key="7">
    <source>
        <dbReference type="Proteomes" id="UP000640052"/>
    </source>
</evidence>
<evidence type="ECO:0000256" key="3">
    <source>
        <dbReference type="ARBA" id="ARBA00023163"/>
    </source>
</evidence>
<dbReference type="SUPFAM" id="SSF47413">
    <property type="entry name" value="lambda repressor-like DNA-binding domains"/>
    <property type="match status" value="1"/>
</dbReference>
<dbReference type="PROSITE" id="PS00356">
    <property type="entry name" value="HTH_LACI_1"/>
    <property type="match status" value="1"/>
</dbReference>
<dbReference type="PROSITE" id="PS50943">
    <property type="entry name" value="HTH_CROC1"/>
    <property type="match status" value="1"/>
</dbReference>
<feature type="domain" description="HTH lacI-type" evidence="4">
    <location>
        <begin position="10"/>
        <end position="55"/>
    </location>
</feature>
<evidence type="ECO:0000259" key="5">
    <source>
        <dbReference type="PROSITE" id="PS50943"/>
    </source>
</evidence>
<dbReference type="CDD" id="cd01392">
    <property type="entry name" value="HTH_LacI"/>
    <property type="match status" value="1"/>
</dbReference>